<comment type="cofactor">
    <cofactor evidence="4">
        <name>Mg(2+)</name>
        <dbReference type="ChEBI" id="CHEBI:18420"/>
    </cofactor>
</comment>
<keyword evidence="6" id="KW-1185">Reference proteome</keyword>
<dbReference type="PROSITE" id="PS00630">
    <property type="entry name" value="IMP_2"/>
    <property type="match status" value="1"/>
</dbReference>
<evidence type="ECO:0000313" key="6">
    <source>
        <dbReference type="Proteomes" id="UP000549457"/>
    </source>
</evidence>
<feature type="binding site" evidence="4">
    <location>
        <position position="83"/>
    </location>
    <ligand>
        <name>Mg(2+)</name>
        <dbReference type="ChEBI" id="CHEBI:18420"/>
        <label>1</label>
        <note>catalytic</note>
    </ligand>
</feature>
<dbReference type="InterPro" id="IPR020550">
    <property type="entry name" value="Inositol_monophosphatase_CS"/>
</dbReference>
<dbReference type="PANTHER" id="PTHR20854:SF4">
    <property type="entry name" value="INOSITOL-1-MONOPHOSPHATASE-RELATED"/>
    <property type="match status" value="1"/>
</dbReference>
<evidence type="ECO:0000313" key="5">
    <source>
        <dbReference type="EMBL" id="MBB5220218.1"/>
    </source>
</evidence>
<dbReference type="GO" id="GO:0007165">
    <property type="term" value="P:signal transduction"/>
    <property type="evidence" value="ECO:0007669"/>
    <property type="project" value="TreeGrafter"/>
</dbReference>
<reference evidence="5 6" key="1">
    <citation type="submission" date="2020-08" db="EMBL/GenBank/DDBJ databases">
        <title>Genomic Encyclopedia of Type Strains, Phase IV (KMG-IV): sequencing the most valuable type-strain genomes for metagenomic binning, comparative biology and taxonomic classification.</title>
        <authorList>
            <person name="Goeker M."/>
        </authorList>
    </citation>
    <scope>NUCLEOTIDE SEQUENCE [LARGE SCALE GENOMIC DNA]</scope>
    <source>
        <strain evidence="5 6">DSM 101730</strain>
    </source>
</reference>
<dbReference type="EC" id="3.1.3.25" evidence="5"/>
<evidence type="ECO:0000256" key="1">
    <source>
        <dbReference type="ARBA" id="ARBA00009759"/>
    </source>
</evidence>
<evidence type="ECO:0000256" key="4">
    <source>
        <dbReference type="PIRSR" id="PIRSR600760-2"/>
    </source>
</evidence>
<feature type="binding site" evidence="4">
    <location>
        <position position="86"/>
    </location>
    <ligand>
        <name>Mg(2+)</name>
        <dbReference type="ChEBI" id="CHEBI:18420"/>
        <label>1</label>
        <note>catalytic</note>
    </ligand>
</feature>
<protein>
    <submittedName>
        <fullName evidence="5">Myo-inositol-1(Or 4)-monophosphatase</fullName>
        <ecNumber evidence="5">3.1.3.25</ecNumber>
    </submittedName>
</protein>
<organism evidence="5 6">
    <name type="scientific">Amaricoccus macauensis</name>
    <dbReference type="NCBI Taxonomy" id="57001"/>
    <lineage>
        <taxon>Bacteria</taxon>
        <taxon>Pseudomonadati</taxon>
        <taxon>Pseudomonadota</taxon>
        <taxon>Alphaproteobacteria</taxon>
        <taxon>Rhodobacterales</taxon>
        <taxon>Paracoccaceae</taxon>
        <taxon>Amaricoccus</taxon>
    </lineage>
</organism>
<dbReference type="InterPro" id="IPR000760">
    <property type="entry name" value="Inositol_monophosphatase-like"/>
</dbReference>
<dbReference type="Proteomes" id="UP000549457">
    <property type="component" value="Unassembled WGS sequence"/>
</dbReference>
<dbReference type="RefSeq" id="WP_184146103.1">
    <property type="nucleotide sequence ID" value="NZ_JACHFM010000001.1"/>
</dbReference>
<dbReference type="GO" id="GO:0046872">
    <property type="term" value="F:metal ion binding"/>
    <property type="evidence" value="ECO:0007669"/>
    <property type="project" value="UniProtKB-KW"/>
</dbReference>
<dbReference type="Pfam" id="PF00459">
    <property type="entry name" value="Inositol_P"/>
    <property type="match status" value="1"/>
</dbReference>
<evidence type="ECO:0000256" key="3">
    <source>
        <dbReference type="ARBA" id="ARBA00022842"/>
    </source>
</evidence>
<comment type="similarity">
    <text evidence="1">Belongs to the inositol monophosphatase superfamily.</text>
</comment>
<accession>A0A840SJ83</accession>
<feature type="binding site" evidence="4">
    <location>
        <position position="65"/>
    </location>
    <ligand>
        <name>Mg(2+)</name>
        <dbReference type="ChEBI" id="CHEBI:18420"/>
        <label>1</label>
        <note>catalytic</note>
    </ligand>
</feature>
<name>A0A840SJ83_9RHOB</name>
<feature type="binding site" evidence="4">
    <location>
        <position position="85"/>
    </location>
    <ligand>
        <name>Mg(2+)</name>
        <dbReference type="ChEBI" id="CHEBI:18420"/>
        <label>1</label>
        <note>catalytic</note>
    </ligand>
</feature>
<sequence>MTDASLLTEIVLEAGALALARADAPGAVRDKPGGGGPVSEADIEVDRLMRARLLAARPDYGWLSEETEDGPERLSASRVFVVDPIDGTRAFLAGKPTWAISAAIVEAGEPTVGIVHMPALSKTYIAERGRGATRNGRPIAPSTRRELDGAEILANANQFEPDFWPGGVPAIERQFRPSIAYRLCLVAEGRFDAMLTFRPSWEWDIAAGALIAREAGALVTDEHGAPLAFNRADPRVAGIVTAPPPLHAALLARHLADAAH</sequence>
<dbReference type="PRINTS" id="PR00377">
    <property type="entry name" value="IMPHPHTASES"/>
</dbReference>
<dbReference type="Gene3D" id="3.30.540.10">
    <property type="entry name" value="Fructose-1,6-Bisphosphatase, subunit A, domain 1"/>
    <property type="match status" value="1"/>
</dbReference>
<dbReference type="PANTHER" id="PTHR20854">
    <property type="entry name" value="INOSITOL MONOPHOSPHATASE"/>
    <property type="match status" value="1"/>
</dbReference>
<dbReference type="EMBL" id="JACHFM010000001">
    <property type="protein sequence ID" value="MBB5220218.1"/>
    <property type="molecule type" value="Genomic_DNA"/>
</dbReference>
<dbReference type="AlphaFoldDB" id="A0A840SJ83"/>
<dbReference type="GO" id="GO:0008934">
    <property type="term" value="F:inositol monophosphate 1-phosphatase activity"/>
    <property type="evidence" value="ECO:0007669"/>
    <property type="project" value="TreeGrafter"/>
</dbReference>
<dbReference type="SUPFAM" id="SSF56655">
    <property type="entry name" value="Carbohydrate phosphatase"/>
    <property type="match status" value="1"/>
</dbReference>
<keyword evidence="5" id="KW-0378">Hydrolase</keyword>
<feature type="binding site" evidence="4">
    <location>
        <position position="204"/>
    </location>
    <ligand>
        <name>Mg(2+)</name>
        <dbReference type="ChEBI" id="CHEBI:18420"/>
        <label>1</label>
        <note>catalytic</note>
    </ligand>
</feature>
<keyword evidence="3 4" id="KW-0460">Magnesium</keyword>
<comment type="caution">
    <text evidence="5">The sequence shown here is derived from an EMBL/GenBank/DDBJ whole genome shotgun (WGS) entry which is preliminary data.</text>
</comment>
<dbReference type="CDD" id="cd01638">
    <property type="entry name" value="CysQ"/>
    <property type="match status" value="1"/>
</dbReference>
<dbReference type="GO" id="GO:0006020">
    <property type="term" value="P:inositol metabolic process"/>
    <property type="evidence" value="ECO:0007669"/>
    <property type="project" value="TreeGrafter"/>
</dbReference>
<dbReference type="Gene3D" id="3.40.190.80">
    <property type="match status" value="1"/>
</dbReference>
<dbReference type="GO" id="GO:0046854">
    <property type="term" value="P:phosphatidylinositol phosphate biosynthetic process"/>
    <property type="evidence" value="ECO:0007669"/>
    <property type="project" value="InterPro"/>
</dbReference>
<gene>
    <name evidence="5" type="ORF">HNP73_000139</name>
</gene>
<evidence type="ECO:0000256" key="2">
    <source>
        <dbReference type="ARBA" id="ARBA00022723"/>
    </source>
</evidence>
<proteinExistence type="inferred from homology"/>
<keyword evidence="2 4" id="KW-0479">Metal-binding</keyword>